<dbReference type="InParanoid" id="A0A1I5QJD9"/>
<protein>
    <submittedName>
        <fullName evidence="2">Hemerythrin HHE cation binding domain-containing protein</fullName>
    </submittedName>
</protein>
<accession>A0A1I5QJD9</accession>
<reference evidence="2 3" key="1">
    <citation type="submission" date="2016-10" db="EMBL/GenBank/DDBJ databases">
        <authorList>
            <person name="de Groot N.N."/>
        </authorList>
    </citation>
    <scope>NUCLEOTIDE SEQUENCE [LARGE SCALE GENOMIC DNA]</scope>
    <source>
        <strain evidence="2 3">DSM 43067</strain>
    </source>
</reference>
<keyword evidence="3" id="KW-1185">Reference proteome</keyword>
<evidence type="ECO:0000259" key="1">
    <source>
        <dbReference type="Pfam" id="PF01814"/>
    </source>
</evidence>
<name>A0A1I5QJD9_9ACTN</name>
<evidence type="ECO:0000313" key="3">
    <source>
        <dbReference type="Proteomes" id="UP000183413"/>
    </source>
</evidence>
<feature type="domain" description="Hemerythrin-like" evidence="1">
    <location>
        <begin position="9"/>
        <end position="129"/>
    </location>
</feature>
<dbReference type="Proteomes" id="UP000183413">
    <property type="component" value="Unassembled WGS sequence"/>
</dbReference>
<dbReference type="RefSeq" id="WP_256255566.1">
    <property type="nucleotide sequence ID" value="NZ_CP083237.1"/>
</dbReference>
<evidence type="ECO:0000313" key="2">
    <source>
        <dbReference type="EMBL" id="SFP46160.1"/>
    </source>
</evidence>
<dbReference type="EMBL" id="FOVH01000014">
    <property type="protein sequence ID" value="SFP46160.1"/>
    <property type="molecule type" value="Genomic_DNA"/>
</dbReference>
<organism evidence="2 3">
    <name type="scientific">Actinomadura madurae</name>
    <dbReference type="NCBI Taxonomy" id="1993"/>
    <lineage>
        <taxon>Bacteria</taxon>
        <taxon>Bacillati</taxon>
        <taxon>Actinomycetota</taxon>
        <taxon>Actinomycetes</taxon>
        <taxon>Streptosporangiales</taxon>
        <taxon>Thermomonosporaceae</taxon>
        <taxon>Actinomadura</taxon>
    </lineage>
</organism>
<dbReference type="AlphaFoldDB" id="A0A1I5QJD9"/>
<dbReference type="InterPro" id="IPR012312">
    <property type="entry name" value="Hemerythrin-like"/>
</dbReference>
<dbReference type="eggNOG" id="COG3945">
    <property type="taxonomic scope" value="Bacteria"/>
</dbReference>
<dbReference type="Pfam" id="PF01814">
    <property type="entry name" value="Hemerythrin"/>
    <property type="match status" value="1"/>
</dbReference>
<dbReference type="Gene3D" id="1.20.120.520">
    <property type="entry name" value="nmb1532 protein domain like"/>
    <property type="match status" value="1"/>
</dbReference>
<dbReference type="STRING" id="1993.SAMN04489713_114152"/>
<gene>
    <name evidence="2" type="ORF">SAMN04489713_114152</name>
</gene>
<dbReference type="CDD" id="cd12108">
    <property type="entry name" value="Hr-like"/>
    <property type="match status" value="1"/>
</dbReference>
<proteinExistence type="predicted"/>
<dbReference type="GeneID" id="99655236"/>
<sequence>MSNYEWTPMYAMHDALRRELERLAKATARMGDDPRRVLAAAAGWELFKTALHAHHTAEDQALWPVLSKSLADRPDDLALLEAMEAEHAAIDPVIEAIDTGTGPVADLVDALATNLTAHLAHEEKEAIPLMDATLTLEQFQNFGKVHGERVGPDAPRVIPWMLDGAGDAVVASLLGVAPPPVRAAYEGEWRPAYEALTLWPAS</sequence>